<dbReference type="AlphaFoldDB" id="A0AAE3ILJ9"/>
<dbReference type="Proteomes" id="UP001209317">
    <property type="component" value="Unassembled WGS sequence"/>
</dbReference>
<accession>A0AAE3ILJ9</accession>
<feature type="chain" id="PRO_5042234599" description="DUF2846 domain-containing protein" evidence="1">
    <location>
        <begin position="18"/>
        <end position="142"/>
    </location>
</feature>
<sequence length="142" mass="15984">MKKLFFLFLLIGNLCFAQTNEQADASNTFATAYIYRPGNYTGALSGFDIHITYADGTEEVLGRVKNNNKFEAKLTKEGKAEIWAKTEKKASVSVNVKFGERYYIKAGMKMGVMLNRPELTLVFPDQGETDYASMGKKKEKNK</sequence>
<gene>
    <name evidence="2" type="ORF">OD355_06000</name>
</gene>
<evidence type="ECO:0000313" key="2">
    <source>
        <dbReference type="EMBL" id="MCU7694068.1"/>
    </source>
</evidence>
<reference evidence="2" key="1">
    <citation type="submission" date="2022-10" db="EMBL/GenBank/DDBJ databases">
        <authorList>
            <person name="Kim H.S."/>
            <person name="Kim J.-S."/>
            <person name="Suh M.K."/>
            <person name="Eom M.K."/>
            <person name="Lee J.-S."/>
        </authorList>
    </citation>
    <scope>NUCLEOTIDE SEQUENCE</scope>
    <source>
        <strain evidence="2">LIP-5</strain>
    </source>
</reference>
<name>A0AAE3ILJ9_9BACT</name>
<dbReference type="RefSeq" id="WP_263037554.1">
    <property type="nucleotide sequence ID" value="NZ_JAOTPL010000006.1"/>
</dbReference>
<keyword evidence="1" id="KW-0732">Signal</keyword>
<comment type="caution">
    <text evidence="2">The sequence shown here is derived from an EMBL/GenBank/DDBJ whole genome shotgun (WGS) entry which is preliminary data.</text>
</comment>
<organism evidence="2 3">
    <name type="scientific">Haoranjiania flava</name>
    <dbReference type="NCBI Taxonomy" id="1856322"/>
    <lineage>
        <taxon>Bacteria</taxon>
        <taxon>Pseudomonadati</taxon>
        <taxon>Bacteroidota</taxon>
        <taxon>Chitinophagia</taxon>
        <taxon>Chitinophagales</taxon>
        <taxon>Chitinophagaceae</taxon>
        <taxon>Haoranjiania</taxon>
    </lineage>
</organism>
<dbReference type="EMBL" id="JAOTPL010000006">
    <property type="protein sequence ID" value="MCU7694068.1"/>
    <property type="molecule type" value="Genomic_DNA"/>
</dbReference>
<protein>
    <recommendedName>
        <fullName evidence="4">DUF2846 domain-containing protein</fullName>
    </recommendedName>
</protein>
<keyword evidence="3" id="KW-1185">Reference proteome</keyword>
<evidence type="ECO:0000313" key="3">
    <source>
        <dbReference type="Proteomes" id="UP001209317"/>
    </source>
</evidence>
<proteinExistence type="predicted"/>
<feature type="signal peptide" evidence="1">
    <location>
        <begin position="1"/>
        <end position="17"/>
    </location>
</feature>
<evidence type="ECO:0000256" key="1">
    <source>
        <dbReference type="SAM" id="SignalP"/>
    </source>
</evidence>
<evidence type="ECO:0008006" key="4">
    <source>
        <dbReference type="Google" id="ProtNLM"/>
    </source>
</evidence>